<comment type="catalytic activity">
    <reaction evidence="7">
        <text>a 2'-deoxyadenosine in DNA + S-adenosyl-L-methionine = an N(6)-methyl-2'-deoxyadenosine in DNA + S-adenosyl-L-homocysteine + H(+)</text>
        <dbReference type="Rhea" id="RHEA:15197"/>
        <dbReference type="Rhea" id="RHEA-COMP:12418"/>
        <dbReference type="Rhea" id="RHEA-COMP:12419"/>
        <dbReference type="ChEBI" id="CHEBI:15378"/>
        <dbReference type="ChEBI" id="CHEBI:57856"/>
        <dbReference type="ChEBI" id="CHEBI:59789"/>
        <dbReference type="ChEBI" id="CHEBI:90615"/>
        <dbReference type="ChEBI" id="CHEBI:90616"/>
        <dbReference type="EC" id="2.1.1.72"/>
    </reaction>
</comment>
<evidence type="ECO:0000256" key="6">
    <source>
        <dbReference type="ARBA" id="ARBA00022747"/>
    </source>
</evidence>
<evidence type="ECO:0000256" key="7">
    <source>
        <dbReference type="ARBA" id="ARBA00047942"/>
    </source>
</evidence>
<dbReference type="PANTHER" id="PTHR42933">
    <property type="entry name" value="SLR6095 PROTEIN"/>
    <property type="match status" value="1"/>
</dbReference>
<keyword evidence="3" id="KW-0489">Methyltransferase</keyword>
<dbReference type="PANTHER" id="PTHR42933:SF4">
    <property type="entry name" value="TYPE I RESTRICTION ENZYME ECOKI METHYLASE SUBUNIT"/>
    <property type="match status" value="1"/>
</dbReference>
<keyword evidence="8" id="KW-0175">Coiled coil</keyword>
<keyword evidence="5" id="KW-0949">S-adenosyl-L-methionine</keyword>
<evidence type="ECO:0000259" key="9">
    <source>
        <dbReference type="Pfam" id="PF02384"/>
    </source>
</evidence>
<dbReference type="InterPro" id="IPR002052">
    <property type="entry name" value="DNA_methylase_N6_adenine_CS"/>
</dbReference>
<dbReference type="Gene3D" id="3.40.50.150">
    <property type="entry name" value="Vaccinia Virus protein VP39"/>
    <property type="match status" value="1"/>
</dbReference>
<gene>
    <name evidence="10" type="ORF">ANSO36C_37770</name>
</gene>
<dbReference type="Pfam" id="PF02384">
    <property type="entry name" value="N6_Mtase"/>
    <property type="match status" value="1"/>
</dbReference>
<accession>A0ABN6Q669</accession>
<dbReference type="EC" id="2.1.1.72" evidence="2"/>
<dbReference type="Proteomes" id="UP001055453">
    <property type="component" value="Chromosome"/>
</dbReference>
<dbReference type="EMBL" id="AP025732">
    <property type="protein sequence ID" value="BDI17975.1"/>
    <property type="molecule type" value="Genomic_DNA"/>
</dbReference>
<evidence type="ECO:0000256" key="4">
    <source>
        <dbReference type="ARBA" id="ARBA00022679"/>
    </source>
</evidence>
<keyword evidence="4" id="KW-0808">Transferase</keyword>
<name>A0ABN6Q669_NOSCO</name>
<comment type="similarity">
    <text evidence="1">Belongs to the N(4)/N(6)-methyltransferase family.</text>
</comment>
<dbReference type="PRINTS" id="PR00507">
    <property type="entry name" value="N12N6MTFRASE"/>
</dbReference>
<evidence type="ECO:0000256" key="8">
    <source>
        <dbReference type="SAM" id="Coils"/>
    </source>
</evidence>
<dbReference type="InterPro" id="IPR003356">
    <property type="entry name" value="DNA_methylase_A-5"/>
</dbReference>
<proteinExistence type="inferred from homology"/>
<keyword evidence="11" id="KW-1185">Reference proteome</keyword>
<dbReference type="InterPro" id="IPR038333">
    <property type="entry name" value="T1MK-like_N_sf"/>
</dbReference>
<sequence>MNYSDNEIRILALKHFQSRIISYIQIIISKKYYKEINKKTYLKNFLEQINTISSQIHSELSEMQDNDLLFDSIITSIDSLLESITKSSQLSKKDVTEQVKVIVQEEVKEFMQEGEYKYSQKEIFIPKTYNTEKLSVLEITELIQKDKIYRYFQNEISNIREKLFKMSNSIDSDTIENALTSIWILPTSTFECTTILQILDDGLEEGLTKDDIFLNKLMVSSRIEKTLESWIEKKNSNVKKRIPILEEAITAHLEGKYYLSVSTLMPQIEGILKDAVEEAFNDATEKDDIRVKLNSLKENCIKDVADKLAIKWKKQNPILGIFADLLNKNFPNVISYLRLKSFINNDEAILPDGTKGAGLLAYLRNLKSKTGRDRADVIAKVFKDVTNRMISGTLLWDVLNKVNDIHFDKSEEVNLLSTLYESMLKKMRDAAGDSGEFYTPRPVVRFIVQVMEPKLGETIFDPACGTGGFLVEAYEYLKKNCSAQDWQILQKSIIGGEAKSLPLMLAHMSLLLHGFEYPDIDDGNSLRFTLSEIGEKDWVDVILTNPPFGGEEEDRIKNNFPPDRQTKETALLFLQLIMRRLRQRPKPGRTAVVFPNGVLFGDNTCAKLKEDLLKDFNLHTIVRLPNGVFAPYTGIPTNLLFFDRSGQTDEIWYYELPLPEGRKTYTKTKPIQDEDFAECVAWWKNREENGQAYKYNFREAYKQAIKEATPHWDAAKKAEETANQLVKTVKELAEKIQSLHNSILDFSPSKDIARIKNQILVVKDEVKHAQTEERTKNLMHLQRFPLLCNTVFLIASLLT</sequence>
<evidence type="ECO:0000256" key="1">
    <source>
        <dbReference type="ARBA" id="ARBA00006594"/>
    </source>
</evidence>
<evidence type="ECO:0000256" key="2">
    <source>
        <dbReference type="ARBA" id="ARBA00011900"/>
    </source>
</evidence>
<feature type="coiled-coil region" evidence="8">
    <location>
        <begin position="715"/>
        <end position="772"/>
    </location>
</feature>
<organism evidence="10 11">
    <name type="scientific">Nostoc cf. commune SO-36</name>
    <dbReference type="NCBI Taxonomy" id="449208"/>
    <lineage>
        <taxon>Bacteria</taxon>
        <taxon>Bacillati</taxon>
        <taxon>Cyanobacteriota</taxon>
        <taxon>Cyanophyceae</taxon>
        <taxon>Nostocales</taxon>
        <taxon>Nostocaceae</taxon>
        <taxon>Nostoc</taxon>
    </lineage>
</organism>
<keyword evidence="6" id="KW-0680">Restriction system</keyword>
<dbReference type="InterPro" id="IPR051537">
    <property type="entry name" value="DNA_Adenine_Mtase"/>
</dbReference>
<evidence type="ECO:0000313" key="11">
    <source>
        <dbReference type="Proteomes" id="UP001055453"/>
    </source>
</evidence>
<feature type="domain" description="DNA methylase adenine-specific" evidence="9">
    <location>
        <begin position="414"/>
        <end position="697"/>
    </location>
</feature>
<reference evidence="10" key="1">
    <citation type="submission" date="2022-04" db="EMBL/GenBank/DDBJ databases">
        <title>Complete genome sequence of a cyanobacterium, Nostoc sp. SO-36, isolated in Antarctica.</title>
        <authorList>
            <person name="Kanesaki Y."/>
            <person name="Effendi D."/>
            <person name="Sakamoto T."/>
            <person name="Ohtani S."/>
            <person name="Awai K."/>
        </authorList>
    </citation>
    <scope>NUCLEOTIDE SEQUENCE</scope>
    <source>
        <strain evidence="10">SO-36</strain>
    </source>
</reference>
<evidence type="ECO:0000313" key="10">
    <source>
        <dbReference type="EMBL" id="BDI17975.1"/>
    </source>
</evidence>
<dbReference type="InterPro" id="IPR029063">
    <property type="entry name" value="SAM-dependent_MTases_sf"/>
</dbReference>
<evidence type="ECO:0000256" key="3">
    <source>
        <dbReference type="ARBA" id="ARBA00022603"/>
    </source>
</evidence>
<protein>
    <recommendedName>
        <fullName evidence="2">site-specific DNA-methyltransferase (adenine-specific)</fullName>
        <ecNumber evidence="2">2.1.1.72</ecNumber>
    </recommendedName>
</protein>
<dbReference type="SUPFAM" id="SSF53335">
    <property type="entry name" value="S-adenosyl-L-methionine-dependent methyltransferases"/>
    <property type="match status" value="1"/>
</dbReference>
<evidence type="ECO:0000256" key="5">
    <source>
        <dbReference type="ARBA" id="ARBA00022691"/>
    </source>
</evidence>
<dbReference type="PROSITE" id="PS00092">
    <property type="entry name" value="N6_MTASE"/>
    <property type="match status" value="1"/>
</dbReference>
<dbReference type="Gene3D" id="1.20.1260.30">
    <property type="match status" value="1"/>
</dbReference>